<feature type="non-terminal residue" evidence="1">
    <location>
        <position position="1"/>
    </location>
</feature>
<dbReference type="AlphaFoldDB" id="A0A2P5C3L1"/>
<name>A0A2P5C3L1_PARAD</name>
<protein>
    <submittedName>
        <fullName evidence="1">Uncharacterized protein</fullName>
    </submittedName>
</protein>
<evidence type="ECO:0000313" key="1">
    <source>
        <dbReference type="EMBL" id="PON55652.1"/>
    </source>
</evidence>
<comment type="caution">
    <text evidence="1">The sequence shown here is derived from an EMBL/GenBank/DDBJ whole genome shotgun (WGS) entry which is preliminary data.</text>
</comment>
<dbReference type="Proteomes" id="UP000237105">
    <property type="component" value="Unassembled WGS sequence"/>
</dbReference>
<evidence type="ECO:0000313" key="2">
    <source>
        <dbReference type="Proteomes" id="UP000237105"/>
    </source>
</evidence>
<keyword evidence="2" id="KW-1185">Reference proteome</keyword>
<dbReference type="EMBL" id="JXTB01000181">
    <property type="protein sequence ID" value="PON55652.1"/>
    <property type="molecule type" value="Genomic_DNA"/>
</dbReference>
<organism evidence="1 2">
    <name type="scientific">Parasponia andersonii</name>
    <name type="common">Sponia andersonii</name>
    <dbReference type="NCBI Taxonomy" id="3476"/>
    <lineage>
        <taxon>Eukaryota</taxon>
        <taxon>Viridiplantae</taxon>
        <taxon>Streptophyta</taxon>
        <taxon>Embryophyta</taxon>
        <taxon>Tracheophyta</taxon>
        <taxon>Spermatophyta</taxon>
        <taxon>Magnoliopsida</taxon>
        <taxon>eudicotyledons</taxon>
        <taxon>Gunneridae</taxon>
        <taxon>Pentapetalae</taxon>
        <taxon>rosids</taxon>
        <taxon>fabids</taxon>
        <taxon>Rosales</taxon>
        <taxon>Cannabaceae</taxon>
        <taxon>Parasponia</taxon>
    </lineage>
</organism>
<gene>
    <name evidence="1" type="ORF">PanWU01x14_187200</name>
</gene>
<sequence length="61" mass="6919">ESRLFDMWMSPSAIGAQCERLARFGELGWIETLALGCGQVVWFRYDDFGNSGYGDFGNSRF</sequence>
<accession>A0A2P5C3L1</accession>
<reference evidence="2" key="1">
    <citation type="submission" date="2016-06" db="EMBL/GenBank/DDBJ databases">
        <title>Parallel loss of symbiosis genes in relatives of nitrogen-fixing non-legume Parasponia.</title>
        <authorList>
            <person name="Van Velzen R."/>
            <person name="Holmer R."/>
            <person name="Bu F."/>
            <person name="Rutten L."/>
            <person name="Van Zeijl A."/>
            <person name="Liu W."/>
            <person name="Santuari L."/>
            <person name="Cao Q."/>
            <person name="Sharma T."/>
            <person name="Shen D."/>
            <person name="Roswanjaya Y."/>
            <person name="Wardhani T."/>
            <person name="Kalhor M.S."/>
            <person name="Jansen J."/>
            <person name="Van den Hoogen J."/>
            <person name="Gungor B."/>
            <person name="Hartog M."/>
            <person name="Hontelez J."/>
            <person name="Verver J."/>
            <person name="Yang W.-C."/>
            <person name="Schijlen E."/>
            <person name="Repin R."/>
            <person name="Schilthuizen M."/>
            <person name="Schranz E."/>
            <person name="Heidstra R."/>
            <person name="Miyata K."/>
            <person name="Fedorova E."/>
            <person name="Kohlen W."/>
            <person name="Bisseling T."/>
            <person name="Smit S."/>
            <person name="Geurts R."/>
        </authorList>
    </citation>
    <scope>NUCLEOTIDE SEQUENCE [LARGE SCALE GENOMIC DNA]</scope>
    <source>
        <strain evidence="2">cv. WU1-14</strain>
    </source>
</reference>
<proteinExistence type="predicted"/>